<dbReference type="InterPro" id="IPR013115">
    <property type="entry name" value="HisG_C"/>
</dbReference>
<dbReference type="InterPro" id="IPR013820">
    <property type="entry name" value="ATP_PRibTrfase_cat"/>
</dbReference>
<comment type="subcellular location">
    <subcellularLocation>
        <location evidence="2">Cytoplasm</location>
    </subcellularLocation>
</comment>
<evidence type="ECO:0000256" key="1">
    <source>
        <dbReference type="ARBA" id="ARBA00000915"/>
    </source>
</evidence>
<keyword evidence="12" id="KW-0460">Magnesium</keyword>
<evidence type="ECO:0000256" key="2">
    <source>
        <dbReference type="ARBA" id="ARBA00004496"/>
    </source>
</evidence>
<dbReference type="GO" id="GO:0000287">
    <property type="term" value="F:magnesium ion binding"/>
    <property type="evidence" value="ECO:0007669"/>
    <property type="project" value="InterPro"/>
</dbReference>
<dbReference type="GO" id="GO:0000105">
    <property type="term" value="P:L-histidine biosynthetic process"/>
    <property type="evidence" value="ECO:0007669"/>
    <property type="project" value="UniProtKB-UniPathway"/>
</dbReference>
<feature type="domain" description="Histidine biosynthesis HisG C-terminal" evidence="15">
    <location>
        <begin position="186"/>
        <end position="256"/>
    </location>
</feature>
<name>X0VFJ4_9ZZZZ</name>
<evidence type="ECO:0000256" key="13">
    <source>
        <dbReference type="ARBA" id="ARBA00023102"/>
    </source>
</evidence>
<dbReference type="InterPro" id="IPR011322">
    <property type="entry name" value="N-reg_PII-like_a/b"/>
</dbReference>
<dbReference type="PANTHER" id="PTHR21403:SF10">
    <property type="entry name" value="ATP PHOSPHORIBOSYLTRANSFERASE"/>
    <property type="match status" value="1"/>
</dbReference>
<accession>X0VFJ4</accession>
<dbReference type="Gene3D" id="3.30.70.120">
    <property type="match status" value="1"/>
</dbReference>
<keyword evidence="9" id="KW-0479">Metal-binding</keyword>
<dbReference type="InterPro" id="IPR001348">
    <property type="entry name" value="ATP_PRibTrfase_HisG"/>
</dbReference>
<dbReference type="SUPFAM" id="SSF54913">
    <property type="entry name" value="GlnB-like"/>
    <property type="match status" value="1"/>
</dbReference>
<dbReference type="Gene3D" id="3.40.190.10">
    <property type="entry name" value="Periplasmic binding protein-like II"/>
    <property type="match status" value="2"/>
</dbReference>
<dbReference type="UniPathway" id="UPA00031">
    <property type="reaction ID" value="UER00006"/>
</dbReference>
<dbReference type="NCBIfam" id="TIGR03455">
    <property type="entry name" value="HisG_C-term"/>
    <property type="match status" value="1"/>
</dbReference>
<evidence type="ECO:0000256" key="6">
    <source>
        <dbReference type="ARBA" id="ARBA00022605"/>
    </source>
</evidence>
<dbReference type="GO" id="GO:0005737">
    <property type="term" value="C:cytoplasm"/>
    <property type="evidence" value="ECO:0007669"/>
    <property type="project" value="UniProtKB-SubCell"/>
</dbReference>
<evidence type="ECO:0000259" key="14">
    <source>
        <dbReference type="Pfam" id="PF01634"/>
    </source>
</evidence>
<evidence type="ECO:0000256" key="3">
    <source>
        <dbReference type="ARBA" id="ARBA00004667"/>
    </source>
</evidence>
<feature type="non-terminal residue" evidence="16">
    <location>
        <position position="1"/>
    </location>
</feature>
<dbReference type="InterPro" id="IPR015867">
    <property type="entry name" value="N-reg_PII/ATP_PRibTrfase_C"/>
</dbReference>
<keyword evidence="6" id="KW-0028">Amino-acid biosynthesis</keyword>
<dbReference type="NCBIfam" id="TIGR00070">
    <property type="entry name" value="hisG"/>
    <property type="match status" value="1"/>
</dbReference>
<feature type="domain" description="ATP phosphoribosyltransferase catalytic" evidence="14">
    <location>
        <begin position="22"/>
        <end position="177"/>
    </location>
</feature>
<sequence>ADTARNYLPRIDDEQIDLILLRAQEMSRYVADGVLDAGITGCDWITENESDVVEVCELGYSKTTNKPARWVLAVPDESKVTKPQELKGGIIATELVNATKKYFAEKNIDVKIEFSWGATEVKSRLVDAIVELTETGSSLRANKLRVIDTITTSTTRFIANKKAWRNKFKREKIENISILLNAAIDARNKVGLKMNVKKNDLEKILKILPAEKSPTVSSLADSDYAAVEVVISDKVERSLVPALKRAGASGIITYPL</sequence>
<keyword evidence="8" id="KW-0808">Transferase</keyword>
<dbReference type="EC" id="2.4.2.17" evidence="4"/>
<evidence type="ECO:0000256" key="11">
    <source>
        <dbReference type="ARBA" id="ARBA00022840"/>
    </source>
</evidence>
<keyword evidence="7" id="KW-0328">Glycosyltransferase</keyword>
<organism evidence="16">
    <name type="scientific">marine sediment metagenome</name>
    <dbReference type="NCBI Taxonomy" id="412755"/>
    <lineage>
        <taxon>unclassified sequences</taxon>
        <taxon>metagenomes</taxon>
        <taxon>ecological metagenomes</taxon>
    </lineage>
</organism>
<evidence type="ECO:0000256" key="5">
    <source>
        <dbReference type="ARBA" id="ARBA00022490"/>
    </source>
</evidence>
<dbReference type="Pfam" id="PF08029">
    <property type="entry name" value="HisG_C"/>
    <property type="match status" value="1"/>
</dbReference>
<evidence type="ECO:0000313" key="16">
    <source>
        <dbReference type="EMBL" id="GAG17009.1"/>
    </source>
</evidence>
<evidence type="ECO:0000256" key="12">
    <source>
        <dbReference type="ARBA" id="ARBA00022842"/>
    </source>
</evidence>
<dbReference type="Pfam" id="PF01634">
    <property type="entry name" value="HisG"/>
    <property type="match status" value="1"/>
</dbReference>
<keyword evidence="5" id="KW-0963">Cytoplasm</keyword>
<evidence type="ECO:0000256" key="8">
    <source>
        <dbReference type="ARBA" id="ARBA00022679"/>
    </source>
</evidence>
<evidence type="ECO:0000256" key="10">
    <source>
        <dbReference type="ARBA" id="ARBA00022741"/>
    </source>
</evidence>
<gene>
    <name evidence="16" type="ORF">S01H1_58115</name>
</gene>
<evidence type="ECO:0000256" key="7">
    <source>
        <dbReference type="ARBA" id="ARBA00022676"/>
    </source>
</evidence>
<proteinExistence type="predicted"/>
<dbReference type="GO" id="GO:0003879">
    <property type="term" value="F:ATP phosphoribosyltransferase activity"/>
    <property type="evidence" value="ECO:0007669"/>
    <property type="project" value="UniProtKB-EC"/>
</dbReference>
<evidence type="ECO:0000256" key="4">
    <source>
        <dbReference type="ARBA" id="ARBA00011946"/>
    </source>
</evidence>
<comment type="pathway">
    <text evidence="3">Amino-acid biosynthesis; L-histidine biosynthesis; L-histidine from 5-phospho-alpha-D-ribose 1-diphosphate: step 1/9.</text>
</comment>
<feature type="non-terminal residue" evidence="16">
    <location>
        <position position="256"/>
    </location>
</feature>
<keyword evidence="10" id="KW-0547">Nucleotide-binding</keyword>
<keyword evidence="11" id="KW-0067">ATP-binding</keyword>
<dbReference type="PANTHER" id="PTHR21403">
    <property type="entry name" value="ATP PHOSPHORIBOSYLTRANSFERASE ATP-PRTASE"/>
    <property type="match status" value="1"/>
</dbReference>
<comment type="catalytic activity">
    <reaction evidence="1">
        <text>1-(5-phospho-beta-D-ribosyl)-ATP + diphosphate = 5-phospho-alpha-D-ribose 1-diphosphate + ATP</text>
        <dbReference type="Rhea" id="RHEA:18473"/>
        <dbReference type="ChEBI" id="CHEBI:30616"/>
        <dbReference type="ChEBI" id="CHEBI:33019"/>
        <dbReference type="ChEBI" id="CHEBI:58017"/>
        <dbReference type="ChEBI" id="CHEBI:73183"/>
        <dbReference type="EC" id="2.4.2.17"/>
    </reaction>
</comment>
<keyword evidence="13" id="KW-0368">Histidine biosynthesis</keyword>
<evidence type="ECO:0000256" key="9">
    <source>
        <dbReference type="ARBA" id="ARBA00022723"/>
    </source>
</evidence>
<dbReference type="AlphaFoldDB" id="X0VFJ4"/>
<protein>
    <recommendedName>
        <fullName evidence="4">ATP phosphoribosyltransferase</fullName>
        <ecNumber evidence="4">2.4.2.17</ecNumber>
    </recommendedName>
</protein>
<evidence type="ECO:0000259" key="15">
    <source>
        <dbReference type="Pfam" id="PF08029"/>
    </source>
</evidence>
<reference evidence="16" key="1">
    <citation type="journal article" date="2014" name="Front. Microbiol.">
        <title>High frequency of phylogenetically diverse reductive dehalogenase-homologous genes in deep subseafloor sedimentary metagenomes.</title>
        <authorList>
            <person name="Kawai M."/>
            <person name="Futagami T."/>
            <person name="Toyoda A."/>
            <person name="Takaki Y."/>
            <person name="Nishi S."/>
            <person name="Hori S."/>
            <person name="Arai W."/>
            <person name="Tsubouchi T."/>
            <person name="Morono Y."/>
            <person name="Uchiyama I."/>
            <person name="Ito T."/>
            <person name="Fujiyama A."/>
            <person name="Inagaki F."/>
            <person name="Takami H."/>
        </authorList>
    </citation>
    <scope>NUCLEOTIDE SEQUENCE</scope>
    <source>
        <strain evidence="16">Expedition CK06-06</strain>
    </source>
</reference>
<comment type="caution">
    <text evidence="16">The sequence shown here is derived from an EMBL/GenBank/DDBJ whole genome shotgun (WGS) entry which is preliminary data.</text>
</comment>
<dbReference type="SUPFAM" id="SSF53850">
    <property type="entry name" value="Periplasmic binding protein-like II"/>
    <property type="match status" value="1"/>
</dbReference>
<dbReference type="GO" id="GO:0005524">
    <property type="term" value="F:ATP binding"/>
    <property type="evidence" value="ECO:0007669"/>
    <property type="project" value="UniProtKB-KW"/>
</dbReference>
<dbReference type="EMBL" id="BARS01037942">
    <property type="protein sequence ID" value="GAG17009.1"/>
    <property type="molecule type" value="Genomic_DNA"/>
</dbReference>